<feature type="domain" description="Metallo-beta-lactamase" evidence="2">
    <location>
        <begin position="13"/>
        <end position="225"/>
    </location>
</feature>
<dbReference type="Proteomes" id="UP000635565">
    <property type="component" value="Unassembled WGS sequence"/>
</dbReference>
<keyword evidence="1" id="KW-0378">Hydrolase</keyword>
<protein>
    <recommendedName>
        <fullName evidence="6">MBL fold hydrolase</fullName>
    </recommendedName>
</protein>
<proteinExistence type="predicted"/>
<dbReference type="Gene3D" id="3.60.15.10">
    <property type="entry name" value="Ribonuclease Z/Hydroxyacylglutathione hydrolase-like"/>
    <property type="match status" value="1"/>
</dbReference>
<dbReference type="Pfam" id="PF10996">
    <property type="entry name" value="Beta-Casp"/>
    <property type="match status" value="1"/>
</dbReference>
<dbReference type="PANTHER" id="PTHR11203">
    <property type="entry name" value="CLEAVAGE AND POLYADENYLATION SPECIFICITY FACTOR FAMILY MEMBER"/>
    <property type="match status" value="1"/>
</dbReference>
<dbReference type="Pfam" id="PF07521">
    <property type="entry name" value="RMMBL"/>
    <property type="match status" value="1"/>
</dbReference>
<dbReference type="SMART" id="SM00849">
    <property type="entry name" value="Lactamase_B"/>
    <property type="match status" value="1"/>
</dbReference>
<dbReference type="InterPro" id="IPR036866">
    <property type="entry name" value="RibonucZ/Hydroxyglut_hydro"/>
</dbReference>
<dbReference type="EMBL" id="BNJJ01000029">
    <property type="protein sequence ID" value="GHO88908.1"/>
    <property type="molecule type" value="Genomic_DNA"/>
</dbReference>
<evidence type="ECO:0000259" key="2">
    <source>
        <dbReference type="SMART" id="SM00849"/>
    </source>
</evidence>
<name>A0ABQ3VU36_9CHLR</name>
<sequence>MHVLFIGGTNEVGASCLAVQIASQWIVIDAGVRVDRSADPLPDFALLEDKDVRAIFVTHAHADHIGALPLLHQAYPNIPIFASRATGLLMEVMLADAQRIMQRRAVDEMELPLYPSDLVERMLNQVRPLPVGEAVTIPELPDVTVLTSPAGHIAGAVSLGFVAPDGSLVVSGDISVTEQRTVSGAQPPPIEKPDLLILEATYGARLHANRQAEEQRLAQAVAEGIERGGHVLIPCFGLGRGQEVLLLLVDAQQKGLIPEFPIYVDGLVRRVCSTYHLLPEALIPRLTRQISKGYYPFAGRRITYVKDEHDRERILAGEPACIVSSSGMLTGGPSVWYASRLISNPQASILITSYQDEESPGKRLLDVVDRRQDHLDLDGVSTPIHCHIGKYSLSAHADAGELASYAASLQPLYVALVHGDEESRLALRARLPDAEVLLPDNAAEFTISAGRVVHPIMQHHAATLSQLAVGIGKGQPFERTHVEQLWQAVSQIPTLRIVTARELALIWEGQAHEETITRILDVLKQDPRYRYFMPHRALEEAFYVRGKSTSSELFSDLIGQVLFVQVAFSGSPMPALCRGLLPTASVRVQFAPGISDRIRYAYSTILDVLGALPEHLEERQVSSYLTELSRQARVLRRSLSAQNLALACKENTSYTLSELCELIGVSSTELVDRLAVADLVQRTSSLFYVQQMPQFEEGQTIYTLAPGWQEALKKDESELPASQIDRRVVLQILEQHIGNPPDLYRRRFDPDTGDLTLSFHFPDIAKKKYQQALTEAAEEADVNITISPYAHQDALSEVAQQVLPEGLSIQSHPSVYQETKHIHFEVIGQTTPRALKEAQARYRERTGWHITFTGVTIGSTAVPQTLPETVAEPLASVLLAREDAVNIAEQRLSSLPGFMQIDVEEASYSLIVSFLFPDVARGRHASLWQEIADATGWHVKIVPIAAREALIEVARRSLPEGLVCVGIPEVLPAQKTVRLIYDGYDSHEDINDARTEFQVTTGWMLSLLHTSSVASTATSGHQHSRAVAARSSDKPYRMEDALHYAQELLKPLPGYLRVKVEIDSRTLIPRFTFPDIARERYAEQLASISAVTGWNVRLHMIIYPPALKEVLARILPEGLSCVDTPSIYQEKRKVGIVCVGQAASELVEEAQRRFTEDTGWELELRGSSVEPLVEESVPEHTPILSRSMVMIRVIETFGSAPDFYQLGVDDKRTTLWLHFYFPELARSRYAAELERLSLETGWRIDVDKDVHQKALIETVIRLLPADVTIIGKKSVLHEQLTLRLTCTGALEPEQLRHIQQRFTEETGWNLVLDFSGQQAFYLASNGSEQKALAESTSREPLHERDAQVIVQTKLGTYGNVRRLLVDAIRHILLVNFQFTNGQRHIDAALLAELEKETGWHIQLT</sequence>
<evidence type="ECO:0000256" key="1">
    <source>
        <dbReference type="ARBA" id="ARBA00022801"/>
    </source>
</evidence>
<gene>
    <name evidence="4" type="ORF">KSZ_69140</name>
</gene>
<dbReference type="CDD" id="cd16295">
    <property type="entry name" value="TTHA0252-CPSF-like_MBL-fold"/>
    <property type="match status" value="1"/>
</dbReference>
<dbReference type="Pfam" id="PF00753">
    <property type="entry name" value="Lactamase_B"/>
    <property type="match status" value="1"/>
</dbReference>
<dbReference type="SUPFAM" id="SSF56281">
    <property type="entry name" value="Metallo-hydrolase/oxidoreductase"/>
    <property type="match status" value="1"/>
</dbReference>
<accession>A0ABQ3VU36</accession>
<organism evidence="4 5">
    <name type="scientific">Dictyobacter formicarum</name>
    <dbReference type="NCBI Taxonomy" id="2778368"/>
    <lineage>
        <taxon>Bacteria</taxon>
        <taxon>Bacillati</taxon>
        <taxon>Chloroflexota</taxon>
        <taxon>Ktedonobacteria</taxon>
        <taxon>Ktedonobacterales</taxon>
        <taxon>Dictyobacteraceae</taxon>
        <taxon>Dictyobacter</taxon>
    </lineage>
</organism>
<dbReference type="PANTHER" id="PTHR11203:SF37">
    <property type="entry name" value="INTEGRATOR COMPLEX SUBUNIT 11"/>
    <property type="match status" value="1"/>
</dbReference>
<evidence type="ECO:0000313" key="4">
    <source>
        <dbReference type="EMBL" id="GHO88908.1"/>
    </source>
</evidence>
<comment type="caution">
    <text evidence="4">The sequence shown here is derived from an EMBL/GenBank/DDBJ whole genome shotgun (WGS) entry which is preliminary data.</text>
</comment>
<dbReference type="RefSeq" id="WP_201366453.1">
    <property type="nucleotide sequence ID" value="NZ_BNJJ01000029.1"/>
</dbReference>
<dbReference type="InterPro" id="IPR022712">
    <property type="entry name" value="Beta_Casp"/>
</dbReference>
<reference evidence="4 5" key="1">
    <citation type="journal article" date="2021" name="Int. J. Syst. Evol. Microbiol.">
        <title>Reticulibacter mediterranei gen. nov., sp. nov., within the new family Reticulibacteraceae fam. nov., and Ktedonospora formicarum gen. nov., sp. nov., Ktedonobacter robiniae sp. nov., Dictyobacter formicarum sp. nov. and Dictyobacter arantiisoli sp. nov., belonging to the class Ktedonobacteria.</title>
        <authorList>
            <person name="Yabe S."/>
            <person name="Zheng Y."/>
            <person name="Wang C.M."/>
            <person name="Sakai Y."/>
            <person name="Abe K."/>
            <person name="Yokota A."/>
            <person name="Donadio S."/>
            <person name="Cavaletti L."/>
            <person name="Monciardini P."/>
        </authorList>
    </citation>
    <scope>NUCLEOTIDE SEQUENCE [LARGE SCALE GENOMIC DNA]</scope>
    <source>
        <strain evidence="4 5">SOSP1-9</strain>
    </source>
</reference>
<evidence type="ECO:0008006" key="6">
    <source>
        <dbReference type="Google" id="ProtNLM"/>
    </source>
</evidence>
<dbReference type="Gene3D" id="3.40.50.10890">
    <property type="match status" value="1"/>
</dbReference>
<feature type="domain" description="Beta-Casp" evidence="3">
    <location>
        <begin position="241"/>
        <end position="364"/>
    </location>
</feature>
<dbReference type="SMART" id="SM01027">
    <property type="entry name" value="Beta-Casp"/>
    <property type="match status" value="1"/>
</dbReference>
<dbReference type="InterPro" id="IPR050698">
    <property type="entry name" value="MBL"/>
</dbReference>
<dbReference type="InterPro" id="IPR001279">
    <property type="entry name" value="Metallo-B-lactamas"/>
</dbReference>
<evidence type="ECO:0000259" key="3">
    <source>
        <dbReference type="SMART" id="SM01027"/>
    </source>
</evidence>
<evidence type="ECO:0000313" key="5">
    <source>
        <dbReference type="Proteomes" id="UP000635565"/>
    </source>
</evidence>
<keyword evidence="5" id="KW-1185">Reference proteome</keyword>
<dbReference type="InterPro" id="IPR011108">
    <property type="entry name" value="RMMBL"/>
</dbReference>